<reference evidence="2 3" key="1">
    <citation type="submission" date="2020-04" db="EMBL/GenBank/DDBJ databases">
        <authorList>
            <person name="Alioto T."/>
            <person name="Alioto T."/>
            <person name="Gomez Garrido J."/>
        </authorList>
    </citation>
    <scope>NUCLEOTIDE SEQUENCE [LARGE SCALE GENOMIC DNA]</scope>
</reference>
<comment type="caution">
    <text evidence="2">The sequence shown here is derived from an EMBL/GenBank/DDBJ whole genome shotgun (WGS) entry which is preliminary data.</text>
</comment>
<keyword evidence="1" id="KW-0732">Signal</keyword>
<accession>A0A8S1BWA5</accession>
<dbReference type="AlphaFoldDB" id="A0A8S1BWA5"/>
<proteinExistence type="predicted"/>
<protein>
    <submittedName>
        <fullName evidence="2">Uncharacterized protein</fullName>
    </submittedName>
</protein>
<dbReference type="Proteomes" id="UP000494165">
    <property type="component" value="Unassembled WGS sequence"/>
</dbReference>
<evidence type="ECO:0000313" key="2">
    <source>
        <dbReference type="EMBL" id="CAB3363976.1"/>
    </source>
</evidence>
<gene>
    <name evidence="2" type="ORF">CLODIP_2_CD06898</name>
</gene>
<name>A0A8S1BWA5_9INSE</name>
<sequence length="145" mass="16043">MKCLLLVAGFAALCLAADTTSNSSDSVNATTPSSITTQSVNLRPEDLFTANSTLDTVFPDIHSLASSNVSLPIPAYKVNTSESGMNLMETTTAKQTYIMKRRSPLLSSFLRRPSWPPSCVDRFCRRFSEEGWRECIFKKSNHQLS</sequence>
<keyword evidence="3" id="KW-1185">Reference proteome</keyword>
<feature type="chain" id="PRO_5035845114" evidence="1">
    <location>
        <begin position="17"/>
        <end position="145"/>
    </location>
</feature>
<evidence type="ECO:0000256" key="1">
    <source>
        <dbReference type="SAM" id="SignalP"/>
    </source>
</evidence>
<dbReference type="EMBL" id="CADEPI010000014">
    <property type="protein sequence ID" value="CAB3363976.1"/>
    <property type="molecule type" value="Genomic_DNA"/>
</dbReference>
<feature type="signal peptide" evidence="1">
    <location>
        <begin position="1"/>
        <end position="16"/>
    </location>
</feature>
<evidence type="ECO:0000313" key="3">
    <source>
        <dbReference type="Proteomes" id="UP000494165"/>
    </source>
</evidence>
<organism evidence="2 3">
    <name type="scientific">Cloeon dipterum</name>
    <dbReference type="NCBI Taxonomy" id="197152"/>
    <lineage>
        <taxon>Eukaryota</taxon>
        <taxon>Metazoa</taxon>
        <taxon>Ecdysozoa</taxon>
        <taxon>Arthropoda</taxon>
        <taxon>Hexapoda</taxon>
        <taxon>Insecta</taxon>
        <taxon>Pterygota</taxon>
        <taxon>Palaeoptera</taxon>
        <taxon>Ephemeroptera</taxon>
        <taxon>Pisciforma</taxon>
        <taxon>Baetidae</taxon>
        <taxon>Cloeon</taxon>
    </lineage>
</organism>